<protein>
    <submittedName>
        <fullName evidence="1">Uncharacterized protein</fullName>
    </submittedName>
</protein>
<sequence>MWWCADSEREKRECGGGLFSGGFPEKRRTGEKAGGFVAEMELCVVSPEKVGEWEIWWLGGVRRRRKTNKERETVSTRPEKRKTVQWWLSRWSVIVVLAGSYRG</sequence>
<evidence type="ECO:0000313" key="2">
    <source>
        <dbReference type="Proteomes" id="UP000823775"/>
    </source>
</evidence>
<dbReference type="Proteomes" id="UP000823775">
    <property type="component" value="Unassembled WGS sequence"/>
</dbReference>
<accession>A0ABS8Y656</accession>
<dbReference type="EMBL" id="JACEIK010054979">
    <property type="protein sequence ID" value="MCE5167150.1"/>
    <property type="molecule type" value="Genomic_DNA"/>
</dbReference>
<feature type="non-terminal residue" evidence="1">
    <location>
        <position position="103"/>
    </location>
</feature>
<organism evidence="1 2">
    <name type="scientific">Datura stramonium</name>
    <name type="common">Jimsonweed</name>
    <name type="synonym">Common thornapple</name>
    <dbReference type="NCBI Taxonomy" id="4076"/>
    <lineage>
        <taxon>Eukaryota</taxon>
        <taxon>Viridiplantae</taxon>
        <taxon>Streptophyta</taxon>
        <taxon>Embryophyta</taxon>
        <taxon>Tracheophyta</taxon>
        <taxon>Spermatophyta</taxon>
        <taxon>Magnoliopsida</taxon>
        <taxon>eudicotyledons</taxon>
        <taxon>Gunneridae</taxon>
        <taxon>Pentapetalae</taxon>
        <taxon>asterids</taxon>
        <taxon>lamiids</taxon>
        <taxon>Solanales</taxon>
        <taxon>Solanaceae</taxon>
        <taxon>Solanoideae</taxon>
        <taxon>Datureae</taxon>
        <taxon>Datura</taxon>
    </lineage>
</organism>
<comment type="caution">
    <text evidence="1">The sequence shown here is derived from an EMBL/GenBank/DDBJ whole genome shotgun (WGS) entry which is preliminary data.</text>
</comment>
<gene>
    <name evidence="1" type="ORF">HAX54_039539</name>
</gene>
<reference evidence="1 2" key="1">
    <citation type="journal article" date="2021" name="BMC Genomics">
        <title>Datura genome reveals duplications of psychoactive alkaloid biosynthetic genes and high mutation rate following tissue culture.</title>
        <authorList>
            <person name="Rajewski A."/>
            <person name="Carter-House D."/>
            <person name="Stajich J."/>
            <person name="Litt A."/>
        </authorList>
    </citation>
    <scope>NUCLEOTIDE SEQUENCE [LARGE SCALE GENOMIC DNA]</scope>
    <source>
        <strain evidence="1">AR-01</strain>
    </source>
</reference>
<name>A0ABS8Y656_DATST</name>
<keyword evidence="2" id="KW-1185">Reference proteome</keyword>
<evidence type="ECO:0000313" key="1">
    <source>
        <dbReference type="EMBL" id="MCE5167150.1"/>
    </source>
</evidence>
<proteinExistence type="predicted"/>